<dbReference type="GeneTree" id="ENSGT00940000165960"/>
<evidence type="ECO:0000256" key="1">
    <source>
        <dbReference type="SAM" id="Phobius"/>
    </source>
</evidence>
<accession>A0A3P9D4P5</accession>
<reference evidence="2" key="2">
    <citation type="submission" date="2025-08" db="UniProtKB">
        <authorList>
            <consortium name="Ensembl"/>
        </authorList>
    </citation>
    <scope>IDENTIFICATION</scope>
</reference>
<proteinExistence type="predicted"/>
<keyword evidence="1" id="KW-0812">Transmembrane</keyword>
<feature type="transmembrane region" description="Helical" evidence="1">
    <location>
        <begin position="190"/>
        <end position="221"/>
    </location>
</feature>
<name>A0A3P9D4P5_9CICH</name>
<organism evidence="2 3">
    <name type="scientific">Maylandia zebra</name>
    <name type="common">zebra mbuna</name>
    <dbReference type="NCBI Taxonomy" id="106582"/>
    <lineage>
        <taxon>Eukaryota</taxon>
        <taxon>Metazoa</taxon>
        <taxon>Chordata</taxon>
        <taxon>Craniata</taxon>
        <taxon>Vertebrata</taxon>
        <taxon>Euteleostomi</taxon>
        <taxon>Actinopterygii</taxon>
        <taxon>Neopterygii</taxon>
        <taxon>Teleostei</taxon>
        <taxon>Neoteleostei</taxon>
        <taxon>Acanthomorphata</taxon>
        <taxon>Ovalentaria</taxon>
        <taxon>Cichlomorphae</taxon>
        <taxon>Cichliformes</taxon>
        <taxon>Cichlidae</taxon>
        <taxon>African cichlids</taxon>
        <taxon>Pseudocrenilabrinae</taxon>
        <taxon>Haplochromini</taxon>
        <taxon>Maylandia</taxon>
        <taxon>Maylandia zebra complex</taxon>
    </lineage>
</organism>
<dbReference type="STRING" id="106582.ENSMZEP00005029066"/>
<protein>
    <submittedName>
        <fullName evidence="2">Si:dkey-19b23.12</fullName>
    </submittedName>
</protein>
<keyword evidence="1" id="KW-0472">Membrane</keyword>
<keyword evidence="1" id="KW-1133">Transmembrane helix</keyword>
<dbReference type="Ensembl" id="ENSMZET00005029984.1">
    <property type="protein sequence ID" value="ENSMZEP00005029066.1"/>
    <property type="gene ID" value="ENSMZEG00005021672.1"/>
</dbReference>
<evidence type="ECO:0000313" key="3">
    <source>
        <dbReference type="Proteomes" id="UP000265160"/>
    </source>
</evidence>
<dbReference type="PANTHER" id="PTHR33444">
    <property type="entry name" value="SI:DKEY-19B23.12-RELATED"/>
    <property type="match status" value="1"/>
</dbReference>
<keyword evidence="3" id="KW-1185">Reference proteome</keyword>
<dbReference type="InterPro" id="IPR040350">
    <property type="entry name" value="TMEM272"/>
</dbReference>
<feature type="transmembrane region" description="Helical" evidence="1">
    <location>
        <begin position="108"/>
        <end position="129"/>
    </location>
</feature>
<dbReference type="AlphaFoldDB" id="A0A3P9D4P5"/>
<reference evidence="2 3" key="1">
    <citation type="journal article" date="2014" name="Nature">
        <title>The genomic substrate for adaptive radiation in African cichlid fish.</title>
        <authorList>
            <person name="Brawand D."/>
            <person name="Wagner C.E."/>
            <person name="Li Y.I."/>
            <person name="Malinsky M."/>
            <person name="Keller I."/>
            <person name="Fan S."/>
            <person name="Simakov O."/>
            <person name="Ng A.Y."/>
            <person name="Lim Z.W."/>
            <person name="Bezault E."/>
            <person name="Turner-Maier J."/>
            <person name="Johnson J."/>
            <person name="Alcazar R."/>
            <person name="Noh H.J."/>
            <person name="Russell P."/>
            <person name="Aken B."/>
            <person name="Alfoldi J."/>
            <person name="Amemiya C."/>
            <person name="Azzouzi N."/>
            <person name="Baroiller J.F."/>
            <person name="Barloy-Hubler F."/>
            <person name="Berlin A."/>
            <person name="Bloomquist R."/>
            <person name="Carleton K.L."/>
            <person name="Conte M.A."/>
            <person name="D'Cotta H."/>
            <person name="Eshel O."/>
            <person name="Gaffney L."/>
            <person name="Galibert F."/>
            <person name="Gante H.F."/>
            <person name="Gnerre S."/>
            <person name="Greuter L."/>
            <person name="Guyon R."/>
            <person name="Haddad N.S."/>
            <person name="Haerty W."/>
            <person name="Harris R.M."/>
            <person name="Hofmann H.A."/>
            <person name="Hourlier T."/>
            <person name="Hulata G."/>
            <person name="Jaffe D.B."/>
            <person name="Lara M."/>
            <person name="Lee A.P."/>
            <person name="MacCallum I."/>
            <person name="Mwaiko S."/>
            <person name="Nikaido M."/>
            <person name="Nishihara H."/>
            <person name="Ozouf-Costaz C."/>
            <person name="Penman D.J."/>
            <person name="Przybylski D."/>
            <person name="Rakotomanga M."/>
            <person name="Renn S.C.P."/>
            <person name="Ribeiro F.J."/>
            <person name="Ron M."/>
            <person name="Salzburger W."/>
            <person name="Sanchez-Pulido L."/>
            <person name="Santos M.E."/>
            <person name="Searle S."/>
            <person name="Sharpe T."/>
            <person name="Swofford R."/>
            <person name="Tan F.J."/>
            <person name="Williams L."/>
            <person name="Young S."/>
            <person name="Yin S."/>
            <person name="Okada N."/>
            <person name="Kocher T.D."/>
            <person name="Miska E.A."/>
            <person name="Lander E.S."/>
            <person name="Venkatesh B."/>
            <person name="Fernald R.D."/>
            <person name="Meyer A."/>
            <person name="Ponting C.P."/>
            <person name="Streelman J.T."/>
            <person name="Lindblad-Toh K."/>
            <person name="Seehausen O."/>
            <person name="Di Palma F."/>
        </authorList>
    </citation>
    <scope>NUCLEOTIDE SEQUENCE</scope>
</reference>
<reference evidence="2" key="3">
    <citation type="submission" date="2025-09" db="UniProtKB">
        <authorList>
            <consortium name="Ensembl"/>
        </authorList>
    </citation>
    <scope>IDENTIFICATION</scope>
</reference>
<dbReference type="PANTHER" id="PTHR33444:SF2">
    <property type="entry name" value="MARVEL DOMAIN-CONTAINING PROTEIN"/>
    <property type="match status" value="1"/>
</dbReference>
<sequence>MTRNVNSKTVNVKGYFSIAHSQQRNKLQRAFLCPKKEETVTLSRASPEAEFQTSAASGSLEDMELVQLVQLPPSSTESSAELSQPPSAVSPERAIYLHECPRQHYIPIYLIVLGLSSLLFVLLSCFPCAKEPEEGTSNPLSAIYKAWNSLAMFFVFCWFIAGDVWIYSIYQPNYDKNTTNVDPYCNKTLYLFAFWINTLVNISVGVFFLGVFLFLLGFCLYRGANPPADV</sequence>
<dbReference type="Proteomes" id="UP000265160">
    <property type="component" value="LG3"/>
</dbReference>
<feature type="transmembrane region" description="Helical" evidence="1">
    <location>
        <begin position="150"/>
        <end position="170"/>
    </location>
</feature>
<evidence type="ECO:0000313" key="2">
    <source>
        <dbReference type="Ensembl" id="ENSMZEP00005029066.1"/>
    </source>
</evidence>